<keyword evidence="2" id="KW-0472">Membrane</keyword>
<organism evidence="5 6">
    <name type="scientific">Rotaria sordida</name>
    <dbReference type="NCBI Taxonomy" id="392033"/>
    <lineage>
        <taxon>Eukaryota</taxon>
        <taxon>Metazoa</taxon>
        <taxon>Spiralia</taxon>
        <taxon>Gnathifera</taxon>
        <taxon>Rotifera</taxon>
        <taxon>Eurotatoria</taxon>
        <taxon>Bdelloidea</taxon>
        <taxon>Philodinida</taxon>
        <taxon>Philodinidae</taxon>
        <taxon>Rotaria</taxon>
    </lineage>
</organism>
<name>A0A815T9P1_9BILA</name>
<dbReference type="Proteomes" id="UP000663870">
    <property type="component" value="Unassembled WGS sequence"/>
</dbReference>
<dbReference type="PROSITE" id="PS51934">
    <property type="entry name" value="LRAT"/>
    <property type="match status" value="1"/>
</dbReference>
<comment type="caution">
    <text evidence="5">The sequence shown here is derived from an EMBL/GenBank/DDBJ whole genome shotgun (WGS) entry which is preliminary data.</text>
</comment>
<evidence type="ECO:0000313" key="4">
    <source>
        <dbReference type="EMBL" id="CAF1221981.1"/>
    </source>
</evidence>
<proteinExistence type="predicted"/>
<feature type="region of interest" description="Disordered" evidence="1">
    <location>
        <begin position="1"/>
        <end position="23"/>
    </location>
</feature>
<keyword evidence="6" id="KW-1185">Reference proteome</keyword>
<protein>
    <recommendedName>
        <fullName evidence="3">LRAT domain-containing protein</fullName>
    </recommendedName>
</protein>
<dbReference type="AlphaFoldDB" id="A0A815T9P1"/>
<reference evidence="5" key="1">
    <citation type="submission" date="2021-02" db="EMBL/GenBank/DDBJ databases">
        <authorList>
            <person name="Nowell W R."/>
        </authorList>
    </citation>
    <scope>NUCLEOTIDE SEQUENCE</scope>
</reference>
<gene>
    <name evidence="5" type="ORF">JXQ802_LOCUS40478</name>
    <name evidence="4" type="ORF">PYM288_LOCUS25921</name>
</gene>
<accession>A0A815T9P1</accession>
<evidence type="ECO:0000313" key="5">
    <source>
        <dbReference type="EMBL" id="CAF1501995.1"/>
    </source>
</evidence>
<keyword evidence="2" id="KW-0812">Transmembrane</keyword>
<feature type="domain" description="LRAT" evidence="3">
    <location>
        <begin position="215"/>
        <end position="373"/>
    </location>
</feature>
<feature type="transmembrane region" description="Helical" evidence="2">
    <location>
        <begin position="412"/>
        <end position="434"/>
    </location>
</feature>
<evidence type="ECO:0000259" key="3">
    <source>
        <dbReference type="PROSITE" id="PS51934"/>
    </source>
</evidence>
<dbReference type="Pfam" id="PF04970">
    <property type="entry name" value="LRAT"/>
    <property type="match status" value="1"/>
</dbReference>
<dbReference type="EMBL" id="CAJNOH010001479">
    <property type="protein sequence ID" value="CAF1221981.1"/>
    <property type="molecule type" value="Genomic_DNA"/>
</dbReference>
<evidence type="ECO:0000313" key="6">
    <source>
        <dbReference type="Proteomes" id="UP000663870"/>
    </source>
</evidence>
<dbReference type="InterPro" id="IPR007053">
    <property type="entry name" value="LRAT_dom"/>
</dbReference>
<dbReference type="Gene3D" id="3.90.1720.10">
    <property type="entry name" value="endopeptidase domain like (from Nostoc punctiforme)"/>
    <property type="match status" value="1"/>
</dbReference>
<evidence type="ECO:0000256" key="1">
    <source>
        <dbReference type="SAM" id="MobiDB-lite"/>
    </source>
</evidence>
<keyword evidence="2" id="KW-1133">Transmembrane helix</keyword>
<dbReference type="EMBL" id="CAJNOL010002454">
    <property type="protein sequence ID" value="CAF1501995.1"/>
    <property type="molecule type" value="Genomic_DNA"/>
</dbReference>
<sequence length="659" mass="75263">MKPIDDQMMNGQRKNSRKEPDDNELVKKRLKIECQETFIPQSTTHLAQLHVTVNDINSSNVTPITKLITCYQSSLEDVTLIINTSQLLLDGRQLAILFQPCQRLKKLTFVFEHKNKEINMFELLQQFQSDWWLNDRQPSILIQHNLDGQIFIGTMPCVHPVSMKFSTDLNKWLINKGNLDPWHIYFTKVKKINFITSSNQPITLNFLHFIGHMFRSCYQELSFTHWKLSEQLVNTRTIPLLPNVKHLNMNSCDLDEVNTWTLIMWLIISPNVKELSLRLKTIADIMQIENVWDSLIQGSLYLTEVIQSEWKVVINSDNEEIYVYHYDNIKCLSNEETLERAINYLGKRGYSLVGNNFEHWARWCRSGNSYSEQAVKLHNLVKDKAATLLIVDSCALLVKDVAIVDTQSLAPFLGAIGSGVIFTAVASISTFIHIKKERNKRQKGELSDIAFKKYVVRRIATTSGTVIGRTTGAIVGTILIPVPILGSVVGGVIGTVGGRMIGSLSGIAISKVLEVYKKHKQEKISQMKTVPQLSAALSPESQFFQVLRAFLLDPEQAARAETTSESSILYMFFEQLVRSYSNLTKDKCQMETQQMQTIFLDSNTFEYFVLIPEPDENSPEEFASAIDLLLLRWPTRQPQPWKIDEEHVLDISDLKTTNV</sequence>
<evidence type="ECO:0000256" key="2">
    <source>
        <dbReference type="SAM" id="Phobius"/>
    </source>
</evidence>
<dbReference type="Proteomes" id="UP000663854">
    <property type="component" value="Unassembled WGS sequence"/>
</dbReference>